<sequence length="448" mass="50721">MPKGMSKLQDLQFLSNYVVGKHEENGVGELGGLANLHGSLCIEKLENKVRIVIPKLKDVLDKLHPHKNLKELRIFRYRGTMFPDWVGQPSYNNMTTLVLRGGRNCWVLPSLGQLPSLKVLWLARFDMVKKIGAEFYKADGTHHHHQVTPFRSLKFLDIFYMGCLEEWESFECSDAHAPFPQLETLQIQCCPELRGDLPTFLPSLKQLIMADCSQLSCYLPRAPIIRDLSICGKQAKIQELPLSMLETLRVNGEQQVKYVFDAMTRTQPASLTELTISDCSSASLEEVSQLKSLRFLSIVMCPKLHSIRVPASLRELRIIDCPLFAMTQHLKKGNCYARLLDTDSSNQTLQVGTYGHLAPELAHTMRVTEKRDVYSFGVVALEILMGKHPKELILSLLDSSNKNIMVKDLLDSRIRLPLCQSDTEAIVEVVKQSLPFHFAEITVHQLIA</sequence>
<dbReference type="EMBL" id="JASCZI010090874">
    <property type="protein sequence ID" value="MED6147358.1"/>
    <property type="molecule type" value="Genomic_DNA"/>
</dbReference>
<dbReference type="SUPFAM" id="SSF56112">
    <property type="entry name" value="Protein kinase-like (PK-like)"/>
    <property type="match status" value="1"/>
</dbReference>
<organism evidence="3 4">
    <name type="scientific">Stylosanthes scabra</name>
    <dbReference type="NCBI Taxonomy" id="79078"/>
    <lineage>
        <taxon>Eukaryota</taxon>
        <taxon>Viridiplantae</taxon>
        <taxon>Streptophyta</taxon>
        <taxon>Embryophyta</taxon>
        <taxon>Tracheophyta</taxon>
        <taxon>Spermatophyta</taxon>
        <taxon>Magnoliopsida</taxon>
        <taxon>eudicotyledons</taxon>
        <taxon>Gunneridae</taxon>
        <taxon>Pentapetalae</taxon>
        <taxon>rosids</taxon>
        <taxon>fabids</taxon>
        <taxon>Fabales</taxon>
        <taxon>Fabaceae</taxon>
        <taxon>Papilionoideae</taxon>
        <taxon>50 kb inversion clade</taxon>
        <taxon>dalbergioids sensu lato</taxon>
        <taxon>Dalbergieae</taxon>
        <taxon>Pterocarpus clade</taxon>
        <taxon>Stylosanthes</taxon>
    </lineage>
</organism>
<dbReference type="InterPro" id="IPR056789">
    <property type="entry name" value="LRR_R13L1-DRL21"/>
</dbReference>
<comment type="caution">
    <text evidence="3">The sequence shown here is derived from an EMBL/GenBank/DDBJ whole genome shotgun (WGS) entry which is preliminary data.</text>
</comment>
<dbReference type="InterPro" id="IPR011009">
    <property type="entry name" value="Kinase-like_dom_sf"/>
</dbReference>
<evidence type="ECO:0000313" key="4">
    <source>
        <dbReference type="Proteomes" id="UP001341840"/>
    </source>
</evidence>
<feature type="domain" description="R13L1/DRL21-like LRR repeat region" evidence="2">
    <location>
        <begin position="56"/>
        <end position="123"/>
    </location>
</feature>
<evidence type="ECO:0000313" key="3">
    <source>
        <dbReference type="EMBL" id="MED6147358.1"/>
    </source>
</evidence>
<protein>
    <recommendedName>
        <fullName evidence="5">Protein kinase domain-containing protein</fullName>
    </recommendedName>
</protein>
<keyword evidence="4" id="KW-1185">Reference proteome</keyword>
<accession>A0ABU6THE4</accession>
<dbReference type="Gene3D" id="3.80.10.10">
    <property type="entry name" value="Ribonuclease Inhibitor"/>
    <property type="match status" value="1"/>
</dbReference>
<dbReference type="Pfam" id="PF07714">
    <property type="entry name" value="PK_Tyr_Ser-Thr"/>
    <property type="match status" value="1"/>
</dbReference>
<reference evidence="3 4" key="1">
    <citation type="journal article" date="2023" name="Plants (Basel)">
        <title>Bridging the Gap: Combining Genomics and Transcriptomics Approaches to Understand Stylosanthes scabra, an Orphan Legume from the Brazilian Caatinga.</title>
        <authorList>
            <person name="Ferreira-Neto J.R.C."/>
            <person name="da Silva M.D."/>
            <person name="Binneck E."/>
            <person name="de Melo N.F."/>
            <person name="da Silva R.H."/>
            <person name="de Melo A.L.T.M."/>
            <person name="Pandolfi V."/>
            <person name="Bustamante F.O."/>
            <person name="Brasileiro-Vidal A.C."/>
            <person name="Benko-Iseppon A.M."/>
        </authorList>
    </citation>
    <scope>NUCLEOTIDE SEQUENCE [LARGE SCALE GENOMIC DNA]</scope>
    <source>
        <tissue evidence="3">Leaves</tissue>
    </source>
</reference>
<dbReference type="PANTHER" id="PTHR47186:SF42">
    <property type="entry name" value="DISEASE RESISTANCE RPP13-LIKE PROTEIN 1"/>
    <property type="match status" value="1"/>
</dbReference>
<evidence type="ECO:0008006" key="5">
    <source>
        <dbReference type="Google" id="ProtNLM"/>
    </source>
</evidence>
<dbReference type="SUPFAM" id="SSF52058">
    <property type="entry name" value="L domain-like"/>
    <property type="match status" value="1"/>
</dbReference>
<evidence type="ECO:0000259" key="2">
    <source>
        <dbReference type="Pfam" id="PF25019"/>
    </source>
</evidence>
<dbReference type="Gene3D" id="1.10.510.10">
    <property type="entry name" value="Transferase(Phosphotransferase) domain 1"/>
    <property type="match status" value="1"/>
</dbReference>
<dbReference type="PANTHER" id="PTHR47186">
    <property type="entry name" value="LEUCINE-RICH REPEAT-CONTAINING PROTEIN 57"/>
    <property type="match status" value="1"/>
</dbReference>
<name>A0ABU6THE4_9FABA</name>
<dbReference type="Pfam" id="PF25019">
    <property type="entry name" value="LRR_R13L1-DRL21"/>
    <property type="match status" value="1"/>
</dbReference>
<dbReference type="Proteomes" id="UP001341840">
    <property type="component" value="Unassembled WGS sequence"/>
</dbReference>
<dbReference type="InterPro" id="IPR001245">
    <property type="entry name" value="Ser-Thr/Tyr_kinase_cat_dom"/>
</dbReference>
<evidence type="ECO:0000259" key="1">
    <source>
        <dbReference type="Pfam" id="PF07714"/>
    </source>
</evidence>
<feature type="domain" description="Serine-threonine/tyrosine-protein kinase catalytic" evidence="1">
    <location>
        <begin position="352"/>
        <end position="433"/>
    </location>
</feature>
<proteinExistence type="predicted"/>
<dbReference type="InterPro" id="IPR032675">
    <property type="entry name" value="LRR_dom_sf"/>
</dbReference>
<gene>
    <name evidence="3" type="ORF">PIB30_043416</name>
</gene>